<keyword evidence="2" id="KW-1185">Reference proteome</keyword>
<reference evidence="1" key="1">
    <citation type="submission" date="2023-11" db="EMBL/GenBank/DDBJ databases">
        <authorList>
            <person name="De Vega J J."/>
            <person name="De Vega J J."/>
        </authorList>
    </citation>
    <scope>NUCLEOTIDE SEQUENCE</scope>
</reference>
<protein>
    <submittedName>
        <fullName evidence="1">Uncharacterized protein</fullName>
    </submittedName>
</protein>
<dbReference type="Proteomes" id="UP001295794">
    <property type="component" value="Unassembled WGS sequence"/>
</dbReference>
<accession>A0AAD2JWV8</accession>
<name>A0AAD2JWV8_9AGAR</name>
<dbReference type="EMBL" id="CAVNYO010000109">
    <property type="protein sequence ID" value="CAK5266410.1"/>
    <property type="molecule type" value="Genomic_DNA"/>
</dbReference>
<proteinExistence type="predicted"/>
<dbReference type="AlphaFoldDB" id="A0AAD2JWV8"/>
<evidence type="ECO:0000313" key="1">
    <source>
        <dbReference type="EMBL" id="CAK5266410.1"/>
    </source>
</evidence>
<evidence type="ECO:0000313" key="2">
    <source>
        <dbReference type="Proteomes" id="UP001295794"/>
    </source>
</evidence>
<organism evidence="1 2">
    <name type="scientific">Mycena citricolor</name>
    <dbReference type="NCBI Taxonomy" id="2018698"/>
    <lineage>
        <taxon>Eukaryota</taxon>
        <taxon>Fungi</taxon>
        <taxon>Dikarya</taxon>
        <taxon>Basidiomycota</taxon>
        <taxon>Agaricomycotina</taxon>
        <taxon>Agaricomycetes</taxon>
        <taxon>Agaricomycetidae</taxon>
        <taxon>Agaricales</taxon>
        <taxon>Marasmiineae</taxon>
        <taxon>Mycenaceae</taxon>
        <taxon>Mycena</taxon>
    </lineage>
</organism>
<sequence>TDSTSDISKKGERTPAIPTRLIHLHSGTASHPDLQLLSTIPGCSLHRSRRLDMWGQSDPELTLSAASCFGVLRTTAKSDSYSKMSQGPQYNIKIRSMCSSHFFSLCKRGRTLALYRSGISHCAPDSTEATHACVTSARGESLLRRKPSPALRRISTPRRLTPCVYGPQRRLPGDFRADL</sequence>
<comment type="caution">
    <text evidence="1">The sequence shown here is derived from an EMBL/GenBank/DDBJ whole genome shotgun (WGS) entry which is preliminary data.</text>
</comment>
<gene>
    <name evidence="1" type="ORF">MYCIT1_LOCUS8108</name>
</gene>
<feature type="non-terminal residue" evidence="1">
    <location>
        <position position="179"/>
    </location>
</feature>